<feature type="coiled-coil region" evidence="6">
    <location>
        <begin position="43"/>
        <end position="98"/>
    </location>
</feature>
<keyword evidence="6" id="KW-0175">Coiled coil</keyword>
<evidence type="ECO:0000313" key="10">
    <source>
        <dbReference type="Proteomes" id="UP000026915"/>
    </source>
</evidence>
<dbReference type="Gene3D" id="1.10.8.430">
    <property type="entry name" value="Helical domain of apoptotic protease-activating factors"/>
    <property type="match status" value="1"/>
</dbReference>
<dbReference type="PRINTS" id="PR00364">
    <property type="entry name" value="DISEASERSIST"/>
</dbReference>
<dbReference type="InterPro" id="IPR002182">
    <property type="entry name" value="NB-ARC"/>
</dbReference>
<dbReference type="InterPro" id="IPR050905">
    <property type="entry name" value="Plant_NBS-LRR"/>
</dbReference>
<dbReference type="Gene3D" id="3.40.50.300">
    <property type="entry name" value="P-loop containing nucleotide triphosphate hydrolases"/>
    <property type="match status" value="1"/>
</dbReference>
<dbReference type="GO" id="GO:0006952">
    <property type="term" value="P:defense response"/>
    <property type="evidence" value="ECO:0007669"/>
    <property type="project" value="UniProtKB-KW"/>
</dbReference>
<dbReference type="GO" id="GO:0043531">
    <property type="term" value="F:ADP binding"/>
    <property type="evidence" value="ECO:0007669"/>
    <property type="project" value="InterPro"/>
</dbReference>
<evidence type="ECO:0000259" key="7">
    <source>
        <dbReference type="Pfam" id="PF00931"/>
    </source>
</evidence>
<evidence type="ECO:0000313" key="9">
    <source>
        <dbReference type="EMBL" id="EOY12882.1"/>
    </source>
</evidence>
<dbReference type="SUPFAM" id="SSF52540">
    <property type="entry name" value="P-loop containing nucleoside triphosphate hydrolases"/>
    <property type="match status" value="1"/>
</dbReference>
<feature type="domain" description="NB-ARC" evidence="7">
    <location>
        <begin position="159"/>
        <end position="322"/>
    </location>
</feature>
<evidence type="ECO:0000256" key="3">
    <source>
        <dbReference type="ARBA" id="ARBA00022741"/>
    </source>
</evidence>
<keyword evidence="10" id="KW-1185">Reference proteome</keyword>
<dbReference type="InterPro" id="IPR036388">
    <property type="entry name" value="WH-like_DNA-bd_sf"/>
</dbReference>
<dbReference type="eggNOG" id="KOG4658">
    <property type="taxonomic scope" value="Eukaryota"/>
</dbReference>
<evidence type="ECO:0000259" key="8">
    <source>
        <dbReference type="Pfam" id="PF23559"/>
    </source>
</evidence>
<dbReference type="InterPro" id="IPR027417">
    <property type="entry name" value="P-loop_NTPase"/>
</dbReference>
<keyword evidence="4" id="KW-0611">Plant defense</keyword>
<evidence type="ECO:0000256" key="6">
    <source>
        <dbReference type="SAM" id="Coils"/>
    </source>
</evidence>
<dbReference type="InterPro" id="IPR058922">
    <property type="entry name" value="WHD_DRP"/>
</dbReference>
<gene>
    <name evidence="9" type="ORF">TCM_031385</name>
</gene>
<dbReference type="InterPro" id="IPR042197">
    <property type="entry name" value="Apaf_helical"/>
</dbReference>
<dbReference type="Gene3D" id="1.10.10.10">
    <property type="entry name" value="Winged helix-like DNA-binding domain superfamily/Winged helix DNA-binding domain"/>
    <property type="match status" value="1"/>
</dbReference>
<proteinExistence type="predicted"/>
<keyword evidence="1" id="KW-0433">Leucine-rich repeat</keyword>
<evidence type="ECO:0000256" key="2">
    <source>
        <dbReference type="ARBA" id="ARBA00022737"/>
    </source>
</evidence>
<dbReference type="Pfam" id="PF00931">
    <property type="entry name" value="NB-ARC"/>
    <property type="match status" value="1"/>
</dbReference>
<evidence type="ECO:0000256" key="4">
    <source>
        <dbReference type="ARBA" id="ARBA00022821"/>
    </source>
</evidence>
<keyword evidence="2" id="KW-0677">Repeat</keyword>
<keyword evidence="5" id="KW-0067">ATP-binding</keyword>
<dbReference type="GO" id="GO:0005524">
    <property type="term" value="F:ATP binding"/>
    <property type="evidence" value="ECO:0007669"/>
    <property type="project" value="UniProtKB-KW"/>
</dbReference>
<dbReference type="Gramene" id="EOY12882">
    <property type="protein sequence ID" value="EOY12882"/>
    <property type="gene ID" value="TCM_031385"/>
</dbReference>
<dbReference type="FunFam" id="1.10.10.10:FF:000322">
    <property type="entry name" value="Probable disease resistance protein At1g63360"/>
    <property type="match status" value="1"/>
</dbReference>
<dbReference type="PANTHER" id="PTHR33463">
    <property type="entry name" value="NB-ARC DOMAIN-CONTAINING PROTEIN-RELATED"/>
    <property type="match status" value="1"/>
</dbReference>
<accession>A0A061F840</accession>
<dbReference type="InParanoid" id="A0A061F840"/>
<dbReference type="AlphaFoldDB" id="A0A061F840"/>
<evidence type="ECO:0000256" key="1">
    <source>
        <dbReference type="ARBA" id="ARBA00022614"/>
    </source>
</evidence>
<reference evidence="9 10" key="1">
    <citation type="journal article" date="2013" name="Genome Biol.">
        <title>The genome sequence of the most widely cultivated cacao type and its use to identify candidate genes regulating pod color.</title>
        <authorList>
            <person name="Motamayor J.C."/>
            <person name="Mockaitis K."/>
            <person name="Schmutz J."/>
            <person name="Haiminen N."/>
            <person name="Iii D.L."/>
            <person name="Cornejo O."/>
            <person name="Findley S.D."/>
            <person name="Zheng P."/>
            <person name="Utro F."/>
            <person name="Royaert S."/>
            <person name="Saski C."/>
            <person name="Jenkins J."/>
            <person name="Podicheti R."/>
            <person name="Zhao M."/>
            <person name="Scheffler B.E."/>
            <person name="Stack J.C."/>
            <person name="Feltus F.A."/>
            <person name="Mustiga G.M."/>
            <person name="Amores F."/>
            <person name="Phillips W."/>
            <person name="Marelli J.P."/>
            <person name="May G.D."/>
            <person name="Shapiro H."/>
            <person name="Ma J."/>
            <person name="Bustamante C.D."/>
            <person name="Schnell R.J."/>
            <person name="Main D."/>
            <person name="Gilbert D."/>
            <person name="Parida L."/>
            <person name="Kuhn D.N."/>
        </authorList>
    </citation>
    <scope>NUCLEOTIDE SEQUENCE [LARGE SCALE GENOMIC DNA]</scope>
    <source>
        <strain evidence="10">cv. Matina 1-6</strain>
    </source>
</reference>
<organism evidence="9 10">
    <name type="scientific">Theobroma cacao</name>
    <name type="common">Cacao</name>
    <name type="synonym">Cocoa</name>
    <dbReference type="NCBI Taxonomy" id="3641"/>
    <lineage>
        <taxon>Eukaryota</taxon>
        <taxon>Viridiplantae</taxon>
        <taxon>Streptophyta</taxon>
        <taxon>Embryophyta</taxon>
        <taxon>Tracheophyta</taxon>
        <taxon>Spermatophyta</taxon>
        <taxon>Magnoliopsida</taxon>
        <taxon>eudicotyledons</taxon>
        <taxon>Gunneridae</taxon>
        <taxon>Pentapetalae</taxon>
        <taxon>rosids</taxon>
        <taxon>malvids</taxon>
        <taxon>Malvales</taxon>
        <taxon>Malvaceae</taxon>
        <taxon>Byttnerioideae</taxon>
        <taxon>Theobroma</taxon>
    </lineage>
</organism>
<dbReference type="FunFam" id="3.40.50.300:FF:001091">
    <property type="entry name" value="Probable disease resistance protein At1g61300"/>
    <property type="match status" value="1"/>
</dbReference>
<protein>
    <submittedName>
        <fullName evidence="9">LRR and NB-ARC domains-containing disease resistance-like protein</fullName>
    </submittedName>
</protein>
<dbReference type="HOGENOM" id="CLU_000427_1_2_1"/>
<dbReference type="Proteomes" id="UP000026915">
    <property type="component" value="Chromosome 7"/>
</dbReference>
<keyword evidence="3" id="KW-0547">Nucleotide-binding</keyword>
<dbReference type="OMA" id="VANTIWS"/>
<sequence length="487" mass="54878">MSKALKSFMDLTEQVGKIFKVANTIWSLIGEPWDFPGGFDQNLKHMKRKRDALNGQKEDTTSRIKAELHPRKKVKKEVELWVENAERINVEIQNLESEVEASSFLSRGFLGKNVRKKIEEVEELLKKDSFSGGLVVDDPSWTGQVFPTLSLVGETISLKKDEILGYLMNNEVVKIGVHGMPGVGKTSVMKLVNNELLNDADTFNIVLWVTVSGESSVVVLQNKIARAMGAVISEDEDETIRAGILSEILGQKGRYVLILDDVREHFSLEEVGIPEPSASNGSKLVLTTQSLDVCRRMDCQEIKMETLPEADAWRLFLEKVGQDLMNIADLVPVARSVAQHCAGLPLAIIAVASSMKAEYSLPIWRNAFNELNRNVQSVDGDVKDMVIQKLRFSYDRLNDPKIQKCFLICAAYREDSGIHKEHLIRNWIRGRLVDDMGDMQANLDRGQAILRKLVDNCLLEDVGNGRVKMHDLVRDMALRIQRQLYFS</sequence>
<feature type="domain" description="Disease resistance protein winged helix" evidence="8">
    <location>
        <begin position="412"/>
        <end position="477"/>
    </location>
</feature>
<dbReference type="EMBL" id="CM001885">
    <property type="protein sequence ID" value="EOY12882.1"/>
    <property type="molecule type" value="Genomic_DNA"/>
</dbReference>
<dbReference type="Pfam" id="PF23559">
    <property type="entry name" value="WHD_DRP"/>
    <property type="match status" value="1"/>
</dbReference>
<name>A0A061F840_THECC</name>
<evidence type="ECO:0000256" key="5">
    <source>
        <dbReference type="ARBA" id="ARBA00022840"/>
    </source>
</evidence>
<dbReference type="PANTHER" id="PTHR33463:SF187">
    <property type="entry name" value="AND NB-ARC DOMAIN DISEASE RESISTANCE PROTEIN, PUTATIVE-RELATED"/>
    <property type="match status" value="1"/>
</dbReference>